<dbReference type="GO" id="GO:0043565">
    <property type="term" value="F:sequence-specific DNA binding"/>
    <property type="evidence" value="ECO:0007669"/>
    <property type="project" value="InterPro"/>
</dbReference>
<comment type="caution">
    <text evidence="5">The sequence shown here is derived from an EMBL/GenBank/DDBJ whole genome shotgun (WGS) entry which is preliminary data.</text>
</comment>
<dbReference type="InterPro" id="IPR009057">
    <property type="entry name" value="Homeodomain-like_sf"/>
</dbReference>
<dbReference type="AlphaFoldDB" id="A0A7J5TTQ8"/>
<dbReference type="SUPFAM" id="SSF46689">
    <property type="entry name" value="Homeodomain-like"/>
    <property type="match status" value="2"/>
</dbReference>
<keyword evidence="3" id="KW-0804">Transcription</keyword>
<evidence type="ECO:0000259" key="4">
    <source>
        <dbReference type="PROSITE" id="PS01124"/>
    </source>
</evidence>
<dbReference type="PANTHER" id="PTHR43280">
    <property type="entry name" value="ARAC-FAMILY TRANSCRIPTIONAL REGULATOR"/>
    <property type="match status" value="1"/>
</dbReference>
<proteinExistence type="predicted"/>
<dbReference type="InterPro" id="IPR013096">
    <property type="entry name" value="Cupin_2"/>
</dbReference>
<evidence type="ECO:0000256" key="2">
    <source>
        <dbReference type="ARBA" id="ARBA00023125"/>
    </source>
</evidence>
<dbReference type="PANTHER" id="PTHR43280:SF27">
    <property type="entry name" value="TRANSCRIPTIONAL REGULATOR MTLR"/>
    <property type="match status" value="1"/>
</dbReference>
<dbReference type="Gene3D" id="2.60.120.10">
    <property type="entry name" value="Jelly Rolls"/>
    <property type="match status" value="1"/>
</dbReference>
<dbReference type="GO" id="GO:0003700">
    <property type="term" value="F:DNA-binding transcription factor activity"/>
    <property type="evidence" value="ECO:0007669"/>
    <property type="project" value="InterPro"/>
</dbReference>
<keyword evidence="2" id="KW-0238">DNA-binding</keyword>
<keyword evidence="6" id="KW-1185">Reference proteome</keyword>
<organism evidence="5 6">
    <name type="scientific">Rudanella paleaurantiibacter</name>
    <dbReference type="NCBI Taxonomy" id="2614655"/>
    <lineage>
        <taxon>Bacteria</taxon>
        <taxon>Pseudomonadati</taxon>
        <taxon>Bacteroidota</taxon>
        <taxon>Cytophagia</taxon>
        <taxon>Cytophagales</taxon>
        <taxon>Cytophagaceae</taxon>
        <taxon>Rudanella</taxon>
    </lineage>
</organism>
<evidence type="ECO:0000256" key="3">
    <source>
        <dbReference type="ARBA" id="ARBA00023163"/>
    </source>
</evidence>
<dbReference type="PROSITE" id="PS01124">
    <property type="entry name" value="HTH_ARAC_FAMILY_2"/>
    <property type="match status" value="1"/>
</dbReference>
<name>A0A7J5TTQ8_9BACT</name>
<dbReference type="CDD" id="cd06976">
    <property type="entry name" value="cupin_MtlR-like_N"/>
    <property type="match status" value="1"/>
</dbReference>
<dbReference type="PROSITE" id="PS00041">
    <property type="entry name" value="HTH_ARAC_FAMILY_1"/>
    <property type="match status" value="1"/>
</dbReference>
<evidence type="ECO:0000313" key="5">
    <source>
        <dbReference type="EMBL" id="KAB7727280.1"/>
    </source>
</evidence>
<dbReference type="Proteomes" id="UP000488299">
    <property type="component" value="Unassembled WGS sequence"/>
</dbReference>
<dbReference type="SUPFAM" id="SSF51182">
    <property type="entry name" value="RmlC-like cupins"/>
    <property type="match status" value="1"/>
</dbReference>
<dbReference type="EMBL" id="WELI01000011">
    <property type="protein sequence ID" value="KAB7727280.1"/>
    <property type="molecule type" value="Genomic_DNA"/>
</dbReference>
<reference evidence="5 6" key="1">
    <citation type="submission" date="2019-10" db="EMBL/GenBank/DDBJ databases">
        <title>Rudanella paleaurantiibacter sp. nov., isolated from sludge.</title>
        <authorList>
            <person name="Xu S.Q."/>
        </authorList>
    </citation>
    <scope>NUCLEOTIDE SEQUENCE [LARGE SCALE GENOMIC DNA]</scope>
    <source>
        <strain evidence="5 6">HX-22-17</strain>
    </source>
</reference>
<gene>
    <name evidence="5" type="ORF">F5984_21875</name>
</gene>
<dbReference type="SMART" id="SM00342">
    <property type="entry name" value="HTH_ARAC"/>
    <property type="match status" value="1"/>
</dbReference>
<sequence>MKPQLLKVPLLADNSFSVRRDVTPYFYNRWHYHPEIELVYIESGSGTQFVGDSIQHFGPGDVLLVGANLPHYWRCDEVYFAQQEGLFAQATVVHFRPDFWGDVFLALPENRLLGSLLEKARQGLRVQGHCRDQVVAGLRHLAGSAGIDRLIRLLQILALLAQSDELEVLCRNGYSPVFDDADTDRINQIYAYSLANFGRKISLEEIAAVANISPNSFCRYFKSRNRKSYSQFLLELRIQHACKLLMEGNLSVAQVCYESGFNQFSGFNKYFRQITGKSPTEYRRLVAEK</sequence>
<feature type="domain" description="HTH araC/xylS-type" evidence="4">
    <location>
        <begin position="187"/>
        <end position="285"/>
    </location>
</feature>
<dbReference type="Pfam" id="PF07883">
    <property type="entry name" value="Cupin_2"/>
    <property type="match status" value="1"/>
</dbReference>
<dbReference type="InterPro" id="IPR018060">
    <property type="entry name" value="HTH_AraC"/>
</dbReference>
<dbReference type="RefSeq" id="WP_152126358.1">
    <property type="nucleotide sequence ID" value="NZ_WELI01000011.1"/>
</dbReference>
<accession>A0A7J5TTQ8</accession>
<keyword evidence="1" id="KW-0805">Transcription regulation</keyword>
<dbReference type="Gene3D" id="1.10.10.60">
    <property type="entry name" value="Homeodomain-like"/>
    <property type="match status" value="2"/>
</dbReference>
<dbReference type="InterPro" id="IPR018062">
    <property type="entry name" value="HTH_AraC-typ_CS"/>
</dbReference>
<dbReference type="InterPro" id="IPR014710">
    <property type="entry name" value="RmlC-like_jellyroll"/>
</dbReference>
<evidence type="ECO:0000313" key="6">
    <source>
        <dbReference type="Proteomes" id="UP000488299"/>
    </source>
</evidence>
<dbReference type="Pfam" id="PF12833">
    <property type="entry name" value="HTH_18"/>
    <property type="match status" value="1"/>
</dbReference>
<dbReference type="InterPro" id="IPR011051">
    <property type="entry name" value="RmlC_Cupin_sf"/>
</dbReference>
<protein>
    <submittedName>
        <fullName evidence="5">Helix-turn-helix domain-containing protein</fullName>
    </submittedName>
</protein>
<evidence type="ECO:0000256" key="1">
    <source>
        <dbReference type="ARBA" id="ARBA00023015"/>
    </source>
</evidence>